<sequence>MARQERAIRTRDAILVAAAEVFDEVGYEAAAISDVLRRAGVTKGALYFHFASKKELAQAVLANQVLAIPEVPERELALQQGLDESFIVAYMLSKGDPLVRGSVRLTVDQGSPKDGLDRRVPMSGWTERNIDFLTRARDNGELLPHVDVVATAQLFVGAFTGVQMLSKIMTNHADLTDRVTDLQRQLMASIAVPAVLVRLDMSPERPARVYEEAVEARRKKEAEAVTAGASS</sequence>
<dbReference type="InterPro" id="IPR047923">
    <property type="entry name" value="ArpA-like"/>
</dbReference>
<evidence type="ECO:0000256" key="2">
    <source>
        <dbReference type="ARBA" id="ARBA00023125"/>
    </source>
</evidence>
<keyword evidence="7" id="KW-1185">Reference proteome</keyword>
<gene>
    <name evidence="6" type="ORF">BIV23_09995</name>
</gene>
<accession>A0A1S2QKV5</accession>
<keyword evidence="3" id="KW-0804">Transcription</keyword>
<keyword evidence="2 4" id="KW-0238">DNA-binding</keyword>
<dbReference type="GO" id="GO:0003700">
    <property type="term" value="F:DNA-binding transcription factor activity"/>
    <property type="evidence" value="ECO:0007669"/>
    <property type="project" value="TreeGrafter"/>
</dbReference>
<evidence type="ECO:0000256" key="1">
    <source>
        <dbReference type="ARBA" id="ARBA00023015"/>
    </source>
</evidence>
<dbReference type="PROSITE" id="PS50977">
    <property type="entry name" value="HTH_TETR_2"/>
    <property type="match status" value="1"/>
</dbReference>
<dbReference type="InterPro" id="IPR050109">
    <property type="entry name" value="HTH-type_TetR-like_transc_reg"/>
</dbReference>
<dbReference type="SUPFAM" id="SSF48498">
    <property type="entry name" value="Tetracyclin repressor-like, C-terminal domain"/>
    <property type="match status" value="1"/>
</dbReference>
<dbReference type="EMBL" id="MLYO01000017">
    <property type="protein sequence ID" value="OIK06015.1"/>
    <property type="molecule type" value="Genomic_DNA"/>
</dbReference>
<dbReference type="GO" id="GO:0000976">
    <property type="term" value="F:transcription cis-regulatory region binding"/>
    <property type="evidence" value="ECO:0007669"/>
    <property type="project" value="TreeGrafter"/>
</dbReference>
<protein>
    <submittedName>
        <fullName evidence="6">TetR family transcriptional regulator</fullName>
    </submittedName>
</protein>
<proteinExistence type="predicted"/>
<evidence type="ECO:0000259" key="5">
    <source>
        <dbReference type="PROSITE" id="PS50977"/>
    </source>
</evidence>
<dbReference type="PANTHER" id="PTHR30055">
    <property type="entry name" value="HTH-TYPE TRANSCRIPTIONAL REGULATOR RUTR"/>
    <property type="match status" value="1"/>
</dbReference>
<dbReference type="PANTHER" id="PTHR30055:SF234">
    <property type="entry name" value="HTH-TYPE TRANSCRIPTIONAL REGULATOR BETI"/>
    <property type="match status" value="1"/>
</dbReference>
<keyword evidence="1" id="KW-0805">Transcription regulation</keyword>
<evidence type="ECO:0000313" key="7">
    <source>
        <dbReference type="Proteomes" id="UP000179642"/>
    </source>
</evidence>
<dbReference type="AlphaFoldDB" id="A0A1S2QKV5"/>
<dbReference type="Pfam" id="PF00440">
    <property type="entry name" value="TetR_N"/>
    <property type="match status" value="1"/>
</dbReference>
<dbReference type="SUPFAM" id="SSF46689">
    <property type="entry name" value="Homeodomain-like"/>
    <property type="match status" value="1"/>
</dbReference>
<reference evidence="6 7" key="1">
    <citation type="submission" date="2016-10" db="EMBL/GenBank/DDBJ databases">
        <title>Genome sequence of Streptomyces sp. MUSC 1.</title>
        <authorList>
            <person name="Lee L.-H."/>
            <person name="Ser H.-L."/>
            <person name="Law J.W.-F."/>
        </authorList>
    </citation>
    <scope>NUCLEOTIDE SEQUENCE [LARGE SCALE GENOMIC DNA]</scope>
    <source>
        <strain evidence="6 7">MUSC 1</strain>
    </source>
</reference>
<name>A0A1S2QKV5_9ACTN</name>
<dbReference type="RefSeq" id="WP_071380437.1">
    <property type="nucleotide sequence ID" value="NZ_MLYO01000017.1"/>
</dbReference>
<comment type="caution">
    <text evidence="6">The sequence shown here is derived from an EMBL/GenBank/DDBJ whole genome shotgun (WGS) entry which is preliminary data.</text>
</comment>
<feature type="domain" description="HTH tetR-type" evidence="5">
    <location>
        <begin position="8"/>
        <end position="68"/>
    </location>
</feature>
<dbReference type="OrthoDB" id="3237195at2"/>
<dbReference type="InterPro" id="IPR009057">
    <property type="entry name" value="Homeodomain-like_sf"/>
</dbReference>
<dbReference type="PRINTS" id="PR00455">
    <property type="entry name" value="HTHTETR"/>
</dbReference>
<dbReference type="NCBIfam" id="NF041196">
    <property type="entry name" value="ScbR_bind_reg"/>
    <property type="match status" value="1"/>
</dbReference>
<feature type="DNA-binding region" description="H-T-H motif" evidence="4">
    <location>
        <begin position="31"/>
        <end position="50"/>
    </location>
</feature>
<dbReference type="InterPro" id="IPR001647">
    <property type="entry name" value="HTH_TetR"/>
</dbReference>
<dbReference type="Gene3D" id="1.10.357.10">
    <property type="entry name" value="Tetracycline Repressor, domain 2"/>
    <property type="match status" value="1"/>
</dbReference>
<evidence type="ECO:0000256" key="3">
    <source>
        <dbReference type="ARBA" id="ARBA00023163"/>
    </source>
</evidence>
<dbReference type="Proteomes" id="UP000179642">
    <property type="component" value="Unassembled WGS sequence"/>
</dbReference>
<evidence type="ECO:0000313" key="6">
    <source>
        <dbReference type="EMBL" id="OIK06015.1"/>
    </source>
</evidence>
<evidence type="ECO:0000256" key="4">
    <source>
        <dbReference type="PROSITE-ProRule" id="PRU00335"/>
    </source>
</evidence>
<dbReference type="InterPro" id="IPR036271">
    <property type="entry name" value="Tet_transcr_reg_TetR-rel_C_sf"/>
</dbReference>
<organism evidence="6 7">
    <name type="scientific">Streptomyces monashensis</name>
    <dbReference type="NCBI Taxonomy" id="1678012"/>
    <lineage>
        <taxon>Bacteria</taxon>
        <taxon>Bacillati</taxon>
        <taxon>Actinomycetota</taxon>
        <taxon>Actinomycetes</taxon>
        <taxon>Kitasatosporales</taxon>
        <taxon>Streptomycetaceae</taxon>
        <taxon>Streptomyces</taxon>
    </lineage>
</organism>